<gene>
    <name evidence="2" type="ORF">GTK07_04835</name>
</gene>
<evidence type="ECO:0000313" key="2">
    <source>
        <dbReference type="EMBL" id="NDV42644.1"/>
    </source>
</evidence>
<dbReference type="CDD" id="cd03801">
    <property type="entry name" value="GT4_PimA-like"/>
    <property type="match status" value="1"/>
</dbReference>
<evidence type="ECO:0000259" key="1">
    <source>
        <dbReference type="Pfam" id="PF00534"/>
    </source>
</evidence>
<dbReference type="Pfam" id="PF00534">
    <property type="entry name" value="Glycos_transf_1"/>
    <property type="match status" value="1"/>
</dbReference>
<keyword evidence="3" id="KW-1185">Reference proteome</keyword>
<feature type="domain" description="Glycosyl transferase family 1" evidence="1">
    <location>
        <begin position="176"/>
        <end position="338"/>
    </location>
</feature>
<dbReference type="InterPro" id="IPR050194">
    <property type="entry name" value="Glycosyltransferase_grp1"/>
</dbReference>
<dbReference type="Proteomes" id="UP000468707">
    <property type="component" value="Unassembled WGS sequence"/>
</dbReference>
<sequence length="387" mass="44131">MKLTIFSNFFNHHQKPLADEFYRLLGDDFTFVATSPMPETFIKAGYGQFQVSYLLCAYESSEKKEKALELGLDSDVVILGAAPSAYVAERIEQNKITFRYAERMFKKSKWQKFNPRAIWHQYKKHTVLKNKNCHMLCSSAFTANDLTWIKAYPNKMYKWGYFTKVENHSIEQILEGKRNNKFTILYVARLIDWKHPEIAVKLGKTLKEKGYDFMINIVGSGEMQDELRTQINTLGLTDEVILKGNIPNDEVLELMKTSHAYFFSSDRNEGWGAVANEAMANGCTLVASHMIGSVPFLVRPNINGLVFESGNNEDAFLKMSQLLDNRDFCEQLATNAYSTISEVWSPNQAAHNFLQLHKKLSSKLTVDMGDGPCSRAIPTPSDWHKTA</sequence>
<dbReference type="AlphaFoldDB" id="A0A6I5KP39"/>
<dbReference type="RefSeq" id="WP_163633619.1">
    <property type="nucleotide sequence ID" value="NZ_JAAAMI010000002.1"/>
</dbReference>
<dbReference type="InterPro" id="IPR001296">
    <property type="entry name" value="Glyco_trans_1"/>
</dbReference>
<dbReference type="EMBL" id="JAAAMI010000002">
    <property type="protein sequence ID" value="NDV42644.1"/>
    <property type="molecule type" value="Genomic_DNA"/>
</dbReference>
<accession>A0A6I5KP39</accession>
<comment type="caution">
    <text evidence="2">The sequence shown here is derived from an EMBL/GenBank/DDBJ whole genome shotgun (WGS) entry which is preliminary data.</text>
</comment>
<dbReference type="GO" id="GO:0016757">
    <property type="term" value="F:glycosyltransferase activity"/>
    <property type="evidence" value="ECO:0007669"/>
    <property type="project" value="InterPro"/>
</dbReference>
<proteinExistence type="predicted"/>
<name>A0A6I5KP39_9FLAO</name>
<organism evidence="2 3">
    <name type="scientific">Flagellimonas sediminis</name>
    <dbReference type="NCBI Taxonomy" id="2696468"/>
    <lineage>
        <taxon>Bacteria</taxon>
        <taxon>Pseudomonadati</taxon>
        <taxon>Bacteroidota</taxon>
        <taxon>Flavobacteriia</taxon>
        <taxon>Flavobacteriales</taxon>
        <taxon>Flavobacteriaceae</taxon>
        <taxon>Flagellimonas</taxon>
    </lineage>
</organism>
<evidence type="ECO:0000313" key="3">
    <source>
        <dbReference type="Proteomes" id="UP000468707"/>
    </source>
</evidence>
<dbReference type="Gene3D" id="3.40.50.2000">
    <property type="entry name" value="Glycogen Phosphorylase B"/>
    <property type="match status" value="2"/>
</dbReference>
<reference evidence="2 3" key="1">
    <citation type="submission" date="2020-01" db="EMBL/GenBank/DDBJ databases">
        <title>Muricauda sediminis sp.nov. 40Bstr401.</title>
        <authorList>
            <person name="Xue Z."/>
            <person name="Zhu S."/>
            <person name="Ren N."/>
            <person name="Chen T."/>
            <person name="Chen X."/>
            <person name="Chen J."/>
            <person name="Yang J."/>
        </authorList>
    </citation>
    <scope>NUCLEOTIDE SEQUENCE [LARGE SCALE GENOMIC DNA]</scope>
    <source>
        <strain evidence="2 3">40Bstr401</strain>
    </source>
</reference>
<keyword evidence="2" id="KW-0808">Transferase</keyword>
<dbReference type="PANTHER" id="PTHR45947:SF3">
    <property type="entry name" value="SULFOQUINOVOSYL TRANSFERASE SQD2"/>
    <property type="match status" value="1"/>
</dbReference>
<protein>
    <submittedName>
        <fullName evidence="2">Glycosyltransferase</fullName>
    </submittedName>
</protein>
<dbReference type="PANTHER" id="PTHR45947">
    <property type="entry name" value="SULFOQUINOVOSYL TRANSFERASE SQD2"/>
    <property type="match status" value="1"/>
</dbReference>
<dbReference type="SUPFAM" id="SSF53756">
    <property type="entry name" value="UDP-Glycosyltransferase/glycogen phosphorylase"/>
    <property type="match status" value="1"/>
</dbReference>